<evidence type="ECO:0000313" key="2">
    <source>
        <dbReference type="Proteomes" id="UP000245207"/>
    </source>
</evidence>
<accession>A0A2U1Q1Y3</accession>
<reference evidence="1 2" key="1">
    <citation type="journal article" date="2018" name="Mol. Plant">
        <title>The genome of Artemisia annua provides insight into the evolution of Asteraceae family and artemisinin biosynthesis.</title>
        <authorList>
            <person name="Shen Q."/>
            <person name="Zhang L."/>
            <person name="Liao Z."/>
            <person name="Wang S."/>
            <person name="Yan T."/>
            <person name="Shi P."/>
            <person name="Liu M."/>
            <person name="Fu X."/>
            <person name="Pan Q."/>
            <person name="Wang Y."/>
            <person name="Lv Z."/>
            <person name="Lu X."/>
            <person name="Zhang F."/>
            <person name="Jiang W."/>
            <person name="Ma Y."/>
            <person name="Chen M."/>
            <person name="Hao X."/>
            <person name="Li L."/>
            <person name="Tang Y."/>
            <person name="Lv G."/>
            <person name="Zhou Y."/>
            <person name="Sun X."/>
            <person name="Brodelius P.E."/>
            <person name="Rose J.K.C."/>
            <person name="Tang K."/>
        </authorList>
    </citation>
    <scope>NUCLEOTIDE SEQUENCE [LARGE SCALE GENOMIC DNA]</scope>
    <source>
        <strain evidence="2">cv. Huhao1</strain>
        <tissue evidence="1">Leaf</tissue>
    </source>
</reference>
<name>A0A2U1Q1Y3_ARTAN</name>
<dbReference type="GO" id="GO:0016787">
    <property type="term" value="F:hydrolase activity"/>
    <property type="evidence" value="ECO:0007669"/>
    <property type="project" value="UniProtKB-KW"/>
</dbReference>
<sequence>MGERNFQNMISLLDNLRLFESLLFQENLVSDELEELFSSKPLQDDGNTSSINYVRATCLSVLRSLKISLERLTLPDVRDERTLMNFCFENASLIFYTASSSYKLHVSM</sequence>
<organism evidence="1 2">
    <name type="scientific">Artemisia annua</name>
    <name type="common">Sweet wormwood</name>
    <dbReference type="NCBI Taxonomy" id="35608"/>
    <lineage>
        <taxon>Eukaryota</taxon>
        <taxon>Viridiplantae</taxon>
        <taxon>Streptophyta</taxon>
        <taxon>Embryophyta</taxon>
        <taxon>Tracheophyta</taxon>
        <taxon>Spermatophyta</taxon>
        <taxon>Magnoliopsida</taxon>
        <taxon>eudicotyledons</taxon>
        <taxon>Gunneridae</taxon>
        <taxon>Pentapetalae</taxon>
        <taxon>asterids</taxon>
        <taxon>campanulids</taxon>
        <taxon>Asterales</taxon>
        <taxon>Asteraceae</taxon>
        <taxon>Asteroideae</taxon>
        <taxon>Anthemideae</taxon>
        <taxon>Artemisiinae</taxon>
        <taxon>Artemisia</taxon>
    </lineage>
</organism>
<protein>
    <submittedName>
        <fullName evidence="1">P-loop containing nucleoside triphosphate hydrolase</fullName>
    </submittedName>
</protein>
<dbReference type="STRING" id="35608.A0A2U1Q1Y3"/>
<keyword evidence="2" id="KW-1185">Reference proteome</keyword>
<evidence type="ECO:0000313" key="1">
    <source>
        <dbReference type="EMBL" id="PWA91975.1"/>
    </source>
</evidence>
<proteinExistence type="predicted"/>
<comment type="caution">
    <text evidence="1">The sequence shown here is derived from an EMBL/GenBank/DDBJ whole genome shotgun (WGS) entry which is preliminary data.</text>
</comment>
<gene>
    <name evidence="1" type="ORF">CTI12_AA084140</name>
</gene>
<dbReference type="Proteomes" id="UP000245207">
    <property type="component" value="Unassembled WGS sequence"/>
</dbReference>
<dbReference type="AlphaFoldDB" id="A0A2U1Q1Y3"/>
<dbReference type="OrthoDB" id="6513042at2759"/>
<dbReference type="EMBL" id="PKPP01000503">
    <property type="protein sequence ID" value="PWA91975.1"/>
    <property type="molecule type" value="Genomic_DNA"/>
</dbReference>
<keyword evidence="1" id="KW-0378">Hydrolase</keyword>